<accession>A0A1Z5KQZ9</accession>
<gene>
    <name evidence="2" type="ORF">FisN_12Hu097</name>
</gene>
<dbReference type="OrthoDB" id="204467at2759"/>
<organism evidence="2 3">
    <name type="scientific">Fistulifera solaris</name>
    <name type="common">Oleaginous diatom</name>
    <dbReference type="NCBI Taxonomy" id="1519565"/>
    <lineage>
        <taxon>Eukaryota</taxon>
        <taxon>Sar</taxon>
        <taxon>Stramenopiles</taxon>
        <taxon>Ochrophyta</taxon>
        <taxon>Bacillariophyta</taxon>
        <taxon>Bacillariophyceae</taxon>
        <taxon>Bacillariophycidae</taxon>
        <taxon>Naviculales</taxon>
        <taxon>Naviculaceae</taxon>
        <taxon>Fistulifera</taxon>
    </lineage>
</organism>
<protein>
    <submittedName>
        <fullName evidence="2">Uncharacterized protein</fullName>
    </submittedName>
</protein>
<dbReference type="InParanoid" id="A0A1Z5KQZ9"/>
<name>A0A1Z5KQZ9_FISSO</name>
<evidence type="ECO:0000256" key="1">
    <source>
        <dbReference type="SAM" id="Phobius"/>
    </source>
</evidence>
<dbReference type="Proteomes" id="UP000198406">
    <property type="component" value="Unassembled WGS sequence"/>
</dbReference>
<keyword evidence="3" id="KW-1185">Reference proteome</keyword>
<evidence type="ECO:0000313" key="2">
    <source>
        <dbReference type="EMBL" id="GAX28535.1"/>
    </source>
</evidence>
<feature type="transmembrane region" description="Helical" evidence="1">
    <location>
        <begin position="96"/>
        <end position="116"/>
    </location>
</feature>
<dbReference type="EMBL" id="BDSP01000276">
    <property type="protein sequence ID" value="GAX28535.1"/>
    <property type="molecule type" value="Genomic_DNA"/>
</dbReference>
<keyword evidence="1" id="KW-0812">Transmembrane</keyword>
<dbReference type="AlphaFoldDB" id="A0A1Z5KQZ9"/>
<sequence length="121" mass="13822">MRATVTCLYYFICWMNAVAAFTVRRHRAPMTHLALASVDVPPPMVVFQPTYPQLPTAESPLSQGIMQHMSSTTVALQERKIPTAEEVQQKKNTFNLIFWGGGFVAPFLATIFYFGFRFWEK</sequence>
<reference evidence="2 3" key="1">
    <citation type="journal article" date="2015" name="Plant Cell">
        <title>Oil accumulation by the oleaginous diatom Fistulifera solaris as revealed by the genome and transcriptome.</title>
        <authorList>
            <person name="Tanaka T."/>
            <person name="Maeda Y."/>
            <person name="Veluchamy A."/>
            <person name="Tanaka M."/>
            <person name="Abida H."/>
            <person name="Marechal E."/>
            <person name="Bowler C."/>
            <person name="Muto M."/>
            <person name="Sunaga Y."/>
            <person name="Tanaka M."/>
            <person name="Yoshino T."/>
            <person name="Taniguchi T."/>
            <person name="Fukuda Y."/>
            <person name="Nemoto M."/>
            <person name="Matsumoto M."/>
            <person name="Wong P.S."/>
            <person name="Aburatani S."/>
            <person name="Fujibuchi W."/>
        </authorList>
    </citation>
    <scope>NUCLEOTIDE SEQUENCE [LARGE SCALE GENOMIC DNA]</scope>
    <source>
        <strain evidence="2 3">JPCC DA0580</strain>
    </source>
</reference>
<comment type="caution">
    <text evidence="2">The sequence shown here is derived from an EMBL/GenBank/DDBJ whole genome shotgun (WGS) entry which is preliminary data.</text>
</comment>
<keyword evidence="1" id="KW-1133">Transmembrane helix</keyword>
<evidence type="ECO:0000313" key="3">
    <source>
        <dbReference type="Proteomes" id="UP000198406"/>
    </source>
</evidence>
<keyword evidence="1" id="KW-0472">Membrane</keyword>
<proteinExistence type="predicted"/>